<dbReference type="InterPro" id="IPR000467">
    <property type="entry name" value="G_patch_dom"/>
</dbReference>
<feature type="domain" description="G-patch" evidence="4">
    <location>
        <begin position="191"/>
        <end position="237"/>
    </location>
</feature>
<evidence type="ECO:0000259" key="4">
    <source>
        <dbReference type="PROSITE" id="PS50174"/>
    </source>
</evidence>
<evidence type="ECO:0000256" key="1">
    <source>
        <dbReference type="ARBA" id="ARBA00004123"/>
    </source>
</evidence>
<dbReference type="InterPro" id="IPR026822">
    <property type="entry name" value="Spp2/MOS2_G-patch"/>
</dbReference>
<feature type="compositionally biased region" description="Basic and acidic residues" evidence="3">
    <location>
        <begin position="360"/>
        <end position="397"/>
    </location>
</feature>
<feature type="compositionally biased region" description="Basic and acidic residues" evidence="3">
    <location>
        <begin position="447"/>
        <end position="476"/>
    </location>
</feature>
<feature type="compositionally biased region" description="Low complexity" evidence="3">
    <location>
        <begin position="144"/>
        <end position="155"/>
    </location>
</feature>
<feature type="compositionally biased region" description="Acidic residues" evidence="3">
    <location>
        <begin position="47"/>
        <end position="58"/>
    </location>
</feature>
<feature type="compositionally biased region" description="Basic and acidic residues" evidence="3">
    <location>
        <begin position="488"/>
        <end position="507"/>
    </location>
</feature>
<dbReference type="Proteomes" id="UP001497512">
    <property type="component" value="Chromosome 10"/>
</dbReference>
<feature type="compositionally biased region" description="Acidic residues" evidence="3">
    <location>
        <begin position="337"/>
        <end position="348"/>
    </location>
</feature>
<feature type="region of interest" description="Disordered" evidence="3">
    <location>
        <begin position="144"/>
        <end position="168"/>
    </location>
</feature>
<reference evidence="5" key="1">
    <citation type="submission" date="2024-02" db="EMBL/GenBank/DDBJ databases">
        <authorList>
            <consortium name="ELIXIR-Norway"/>
            <consortium name="Elixir Norway"/>
        </authorList>
    </citation>
    <scope>NUCLEOTIDE SEQUENCE</scope>
</reference>
<dbReference type="PANTHER" id="PTHR15818:SF2">
    <property type="entry name" value="G-PATCH DOMAIN AND KOW MOTIFS-CONTAINING PROTEIN"/>
    <property type="match status" value="1"/>
</dbReference>
<evidence type="ECO:0000256" key="2">
    <source>
        <dbReference type="ARBA" id="ARBA00023242"/>
    </source>
</evidence>
<dbReference type="Pfam" id="PF12656">
    <property type="entry name" value="G-patch_2"/>
    <property type="match status" value="1"/>
</dbReference>
<feature type="compositionally biased region" description="Acidic residues" evidence="3">
    <location>
        <begin position="477"/>
        <end position="487"/>
    </location>
</feature>
<gene>
    <name evidence="5" type="ORF">CSSPTR1EN2_LOCUS2543</name>
</gene>
<sequence length="515" mass="59033">MMDKEERNGSQPPVQPPGVKFSLSKPKVLGRRPPLPPKKEKTRGGREEDEEEEQEDVDYVTGFDEKLGLVGKDPERRRRGGVKVVPKLENSWRPEKRMKNIVMESDVTKLTEETFEMETMAAGPKPDVQYGLTVVTRVQEQTTTTQGVAAAAAAPPRRPSSFQEMEDQKLREDLSLLPEESSLERYEELPVEEFGEALLRGMGWEKGKPIGRNSKTTVAPVEYVRRQGRQGLGATPLPPKENNKKFIKPGEIRQGQPHTSERVRPDLKLVEKIRKKSGIVIGKVMSVIAGEHAGWRGEIISLGDRIGSRRDDVVVIKLARTGDEVVVSSTDLAEVGSLEEESVMDDDMHDARIGNGKSSRRGEGHDPRSSGSRWREDHQNERRESGTREDRREDWESRRHRQSGNSQENGERRTSREAGEHGRSQGRRDSKREHGTYNENQELYVAETREKRGGERREEQKDGIREEGHTKGRRDEDVDDLRDEMDVDKEGEKRSNISRDRRREEMHKHRRDWRR</sequence>
<dbReference type="PANTHER" id="PTHR15818">
    <property type="entry name" value="G PATCH AND KOW-CONTAINING"/>
    <property type="match status" value="1"/>
</dbReference>
<evidence type="ECO:0000313" key="6">
    <source>
        <dbReference type="Proteomes" id="UP001497512"/>
    </source>
</evidence>
<keyword evidence="2" id="KW-0539">Nucleus</keyword>
<feature type="region of interest" description="Disordered" evidence="3">
    <location>
        <begin position="337"/>
        <end position="515"/>
    </location>
</feature>
<feature type="compositionally biased region" description="Basic and acidic residues" evidence="3">
    <location>
        <begin position="409"/>
        <end position="436"/>
    </location>
</feature>
<feature type="region of interest" description="Disordered" evidence="3">
    <location>
        <begin position="1"/>
        <end position="82"/>
    </location>
</feature>
<feature type="compositionally biased region" description="Basic and acidic residues" evidence="3">
    <location>
        <begin position="37"/>
        <end position="46"/>
    </location>
</feature>
<keyword evidence="6" id="KW-1185">Reference proteome</keyword>
<evidence type="ECO:0000256" key="3">
    <source>
        <dbReference type="SAM" id="MobiDB-lite"/>
    </source>
</evidence>
<protein>
    <recommendedName>
        <fullName evidence="4">G-patch domain-containing protein</fullName>
    </recommendedName>
</protein>
<dbReference type="SMART" id="SM00443">
    <property type="entry name" value="G_patch"/>
    <property type="match status" value="1"/>
</dbReference>
<feature type="compositionally biased region" description="Basic and acidic residues" evidence="3">
    <location>
        <begin position="63"/>
        <end position="76"/>
    </location>
</feature>
<comment type="subcellular location">
    <subcellularLocation>
        <location evidence="1">Nucleus</location>
    </subcellularLocation>
</comment>
<proteinExistence type="predicted"/>
<name>A0ABP0TEC3_9BRYO</name>
<dbReference type="InterPro" id="IPR045166">
    <property type="entry name" value="Spp2-like"/>
</dbReference>
<dbReference type="PROSITE" id="PS50174">
    <property type="entry name" value="G_PATCH"/>
    <property type="match status" value="1"/>
</dbReference>
<organism evidence="5 6">
    <name type="scientific">Sphagnum troendelagicum</name>
    <dbReference type="NCBI Taxonomy" id="128251"/>
    <lineage>
        <taxon>Eukaryota</taxon>
        <taxon>Viridiplantae</taxon>
        <taxon>Streptophyta</taxon>
        <taxon>Embryophyta</taxon>
        <taxon>Bryophyta</taxon>
        <taxon>Sphagnophytina</taxon>
        <taxon>Sphagnopsida</taxon>
        <taxon>Sphagnales</taxon>
        <taxon>Sphagnaceae</taxon>
        <taxon>Sphagnum</taxon>
    </lineage>
</organism>
<dbReference type="EMBL" id="OZ019902">
    <property type="protein sequence ID" value="CAK9194472.1"/>
    <property type="molecule type" value="Genomic_DNA"/>
</dbReference>
<accession>A0ABP0TEC3</accession>
<evidence type="ECO:0000313" key="5">
    <source>
        <dbReference type="EMBL" id="CAK9194472.1"/>
    </source>
</evidence>